<keyword evidence="13" id="KW-1185">Reference proteome</keyword>
<dbReference type="SUPFAM" id="SSF53448">
    <property type="entry name" value="Nucleotide-diphospho-sugar transferases"/>
    <property type="match status" value="1"/>
</dbReference>
<accession>A0A2T1M2V5</accession>
<feature type="transmembrane region" description="Helical" evidence="10">
    <location>
        <begin position="301"/>
        <end position="320"/>
    </location>
</feature>
<evidence type="ECO:0000256" key="3">
    <source>
        <dbReference type="ARBA" id="ARBA00022676"/>
    </source>
</evidence>
<dbReference type="Gene3D" id="3.90.550.10">
    <property type="entry name" value="Spore Coat Polysaccharide Biosynthesis Protein SpsA, Chain A"/>
    <property type="match status" value="1"/>
</dbReference>
<keyword evidence="3" id="KW-0328">Glycosyltransferase</keyword>
<reference evidence="12 13" key="1">
    <citation type="submission" date="2018-03" db="EMBL/GenBank/DDBJ databases">
        <title>The ancient ancestry and fast evolution of plastids.</title>
        <authorList>
            <person name="Moore K.R."/>
            <person name="Magnabosco C."/>
            <person name="Momper L."/>
            <person name="Gold D.A."/>
            <person name="Bosak T."/>
            <person name="Fournier G.P."/>
        </authorList>
    </citation>
    <scope>NUCLEOTIDE SEQUENCE [LARGE SCALE GENOMIC DNA]</scope>
    <source>
        <strain evidence="12 13">CCALA 016</strain>
    </source>
</reference>
<feature type="transmembrane region" description="Helical" evidence="10">
    <location>
        <begin position="261"/>
        <end position="280"/>
    </location>
</feature>
<comment type="function">
    <text evidence="6">Catalyzes the glycosylation of 4,4'-diaponeurosporenoate, i.e. the esterification of glucose at the C1'' position with the carboxyl group of 4,4'-diaponeurosporenic acid, to form glycosyl-4,4'-diaponeurosporenoate. This is a step in the biosynthesis of staphyloxanthin, an orange pigment present in most staphylococci strains.</text>
</comment>
<dbReference type="AlphaFoldDB" id="A0A2T1M2V5"/>
<dbReference type="EMBL" id="PXOH01000002">
    <property type="protein sequence ID" value="PSF39090.1"/>
    <property type="molecule type" value="Genomic_DNA"/>
</dbReference>
<feature type="domain" description="Glycosyltransferase 2-like" evidence="11">
    <location>
        <begin position="4"/>
        <end position="160"/>
    </location>
</feature>
<keyword evidence="10" id="KW-0812">Transmembrane</keyword>
<evidence type="ECO:0000256" key="4">
    <source>
        <dbReference type="ARBA" id="ARBA00022679"/>
    </source>
</evidence>
<dbReference type="GO" id="GO:0005886">
    <property type="term" value="C:plasma membrane"/>
    <property type="evidence" value="ECO:0007669"/>
    <property type="project" value="UniProtKB-SubCell"/>
</dbReference>
<name>A0A2T1M2V5_9CHRO</name>
<comment type="pathway">
    <text evidence="7">Carotenoid biosynthesis; staphyloxanthin biosynthesis; staphyloxanthin from farnesyl diphosphate: step 4/5.</text>
</comment>
<comment type="similarity">
    <text evidence="8">Belongs to the glycosyltransferase 2 family. CrtQ subfamily.</text>
</comment>
<evidence type="ECO:0000256" key="9">
    <source>
        <dbReference type="ARBA" id="ARBA00040345"/>
    </source>
</evidence>
<evidence type="ECO:0000256" key="2">
    <source>
        <dbReference type="ARBA" id="ARBA00022475"/>
    </source>
</evidence>
<evidence type="ECO:0000256" key="6">
    <source>
        <dbReference type="ARBA" id="ARBA00037281"/>
    </source>
</evidence>
<evidence type="ECO:0000259" key="11">
    <source>
        <dbReference type="Pfam" id="PF00535"/>
    </source>
</evidence>
<dbReference type="OrthoDB" id="3655479at2"/>
<dbReference type="PANTHER" id="PTHR43646">
    <property type="entry name" value="GLYCOSYLTRANSFERASE"/>
    <property type="match status" value="1"/>
</dbReference>
<keyword evidence="4 12" id="KW-0808">Transferase</keyword>
<gene>
    <name evidence="12" type="ORF">C7H19_03305</name>
</gene>
<organism evidence="12 13">
    <name type="scientific">Aphanothece hegewaldii CCALA 016</name>
    <dbReference type="NCBI Taxonomy" id="2107694"/>
    <lineage>
        <taxon>Bacteria</taxon>
        <taxon>Bacillati</taxon>
        <taxon>Cyanobacteriota</taxon>
        <taxon>Cyanophyceae</taxon>
        <taxon>Oscillatoriophycideae</taxon>
        <taxon>Chroococcales</taxon>
        <taxon>Aphanothecaceae</taxon>
        <taxon>Aphanothece</taxon>
    </lineage>
</organism>
<dbReference type="InterPro" id="IPR029044">
    <property type="entry name" value="Nucleotide-diphossugar_trans"/>
</dbReference>
<dbReference type="PANTHER" id="PTHR43646:SF2">
    <property type="entry name" value="GLYCOSYLTRANSFERASE 2-LIKE DOMAIN-CONTAINING PROTEIN"/>
    <property type="match status" value="1"/>
</dbReference>
<evidence type="ECO:0000256" key="5">
    <source>
        <dbReference type="ARBA" id="ARBA00023136"/>
    </source>
</evidence>
<comment type="subcellular location">
    <subcellularLocation>
        <location evidence="1">Cell membrane</location>
    </subcellularLocation>
</comment>
<dbReference type="RefSeq" id="WP_106455454.1">
    <property type="nucleotide sequence ID" value="NZ_PXOH01000002.1"/>
</dbReference>
<evidence type="ECO:0000256" key="7">
    <source>
        <dbReference type="ARBA" id="ARBA00037904"/>
    </source>
</evidence>
<dbReference type="Pfam" id="PF00535">
    <property type="entry name" value="Glycos_transf_2"/>
    <property type="match status" value="1"/>
</dbReference>
<keyword evidence="5 10" id="KW-0472">Membrane</keyword>
<proteinExistence type="inferred from homology"/>
<keyword evidence="10" id="KW-1133">Transmembrane helix</keyword>
<evidence type="ECO:0000313" key="13">
    <source>
        <dbReference type="Proteomes" id="UP000239001"/>
    </source>
</evidence>
<evidence type="ECO:0000313" key="12">
    <source>
        <dbReference type="EMBL" id="PSF39090.1"/>
    </source>
</evidence>
<evidence type="ECO:0000256" key="1">
    <source>
        <dbReference type="ARBA" id="ARBA00004236"/>
    </source>
</evidence>
<evidence type="ECO:0000256" key="10">
    <source>
        <dbReference type="SAM" id="Phobius"/>
    </source>
</evidence>
<evidence type="ECO:0000256" key="8">
    <source>
        <dbReference type="ARBA" id="ARBA00038120"/>
    </source>
</evidence>
<protein>
    <recommendedName>
        <fullName evidence="9">4,4'-diaponeurosporenoate glycosyltransferase</fullName>
    </recommendedName>
</protein>
<dbReference type="Proteomes" id="UP000239001">
    <property type="component" value="Unassembled WGS sequence"/>
</dbReference>
<dbReference type="GO" id="GO:0016757">
    <property type="term" value="F:glycosyltransferase activity"/>
    <property type="evidence" value="ECO:0007669"/>
    <property type="project" value="UniProtKB-KW"/>
</dbReference>
<sequence>MSISVIIPVHKGGEAFQHCLSSLKQFASAETEIIVVADGDEESGDLAESFGAKVIRNSSASGPAKARNKGAKIATGDVLFFIDADVTVNANTIPQVNLLFLKEPELAAAIGSYDDEPGASNFLSQYKNLFHHYTHQTGSEEASTFWGACGAIRRDIFLKIGGFDESYRLPCVEDIELGYRLKIAGYSIKLCKTIQVKHLKRWDVISLLRADFFYRALPWTNLILRHRQLKNDLNLQWSSRISVILVYSLLVSFLAALWWSYLWLLVLGIMVTLFIINFSVYRFFYHQRGIIFTIRMIPWHWLYFFYSGLAFAIGMIRYYGSYPIIKTNLAD</sequence>
<feature type="transmembrane region" description="Helical" evidence="10">
    <location>
        <begin position="237"/>
        <end position="255"/>
    </location>
</feature>
<keyword evidence="2" id="KW-1003">Cell membrane</keyword>
<comment type="caution">
    <text evidence="12">The sequence shown here is derived from an EMBL/GenBank/DDBJ whole genome shotgun (WGS) entry which is preliminary data.</text>
</comment>
<reference evidence="12 13" key="2">
    <citation type="submission" date="2018-03" db="EMBL/GenBank/DDBJ databases">
        <authorList>
            <person name="Keele B.F."/>
        </authorList>
    </citation>
    <scope>NUCLEOTIDE SEQUENCE [LARGE SCALE GENOMIC DNA]</scope>
    <source>
        <strain evidence="12 13">CCALA 016</strain>
    </source>
</reference>
<dbReference type="InterPro" id="IPR001173">
    <property type="entry name" value="Glyco_trans_2-like"/>
</dbReference>